<proteinExistence type="predicted"/>
<dbReference type="AlphaFoldDB" id="A0A6L6JFA7"/>
<keyword evidence="2" id="KW-0732">Signal</keyword>
<dbReference type="Pfam" id="PF09898">
    <property type="entry name" value="DUF2125"/>
    <property type="match status" value="1"/>
</dbReference>
<accession>A0A6L6JFA7</accession>
<dbReference type="EMBL" id="WMIE01000035">
    <property type="protein sequence ID" value="MTH80246.1"/>
    <property type="molecule type" value="Genomic_DNA"/>
</dbReference>
<evidence type="ECO:0000256" key="1">
    <source>
        <dbReference type="SAM" id="MobiDB-lite"/>
    </source>
</evidence>
<feature type="region of interest" description="Disordered" evidence="1">
    <location>
        <begin position="385"/>
        <end position="430"/>
    </location>
</feature>
<feature type="chain" id="PRO_5026673249" evidence="2">
    <location>
        <begin position="22"/>
        <end position="536"/>
    </location>
</feature>
<evidence type="ECO:0000256" key="2">
    <source>
        <dbReference type="SAM" id="SignalP"/>
    </source>
</evidence>
<name>A0A6L6JFA7_9RHOB</name>
<dbReference type="OrthoDB" id="7791409at2"/>
<dbReference type="InterPro" id="IPR018666">
    <property type="entry name" value="DUF2125"/>
</dbReference>
<keyword evidence="4" id="KW-1185">Reference proteome</keyword>
<dbReference type="RefSeq" id="WP_155097593.1">
    <property type="nucleotide sequence ID" value="NZ_WMIE01000035.1"/>
</dbReference>
<protein>
    <submittedName>
        <fullName evidence="3">DUF2125 domain-containing protein</fullName>
    </submittedName>
</protein>
<reference evidence="3 4" key="1">
    <citation type="submission" date="2019-11" db="EMBL/GenBank/DDBJ databases">
        <authorList>
            <person name="Dong K."/>
        </authorList>
    </citation>
    <scope>NUCLEOTIDE SEQUENCE [LARGE SCALE GENOMIC DNA]</scope>
    <source>
        <strain evidence="3 4">NBRC 111993</strain>
    </source>
</reference>
<comment type="caution">
    <text evidence="3">The sequence shown here is derived from an EMBL/GenBank/DDBJ whole genome shotgun (WGS) entry which is preliminary data.</text>
</comment>
<organism evidence="3 4">
    <name type="scientific">Paracoccus aestuariivivens</name>
    <dbReference type="NCBI Taxonomy" id="1820333"/>
    <lineage>
        <taxon>Bacteria</taxon>
        <taxon>Pseudomonadati</taxon>
        <taxon>Pseudomonadota</taxon>
        <taxon>Alphaproteobacteria</taxon>
        <taxon>Rhodobacterales</taxon>
        <taxon>Paracoccaceae</taxon>
        <taxon>Paracoccus</taxon>
    </lineage>
</organism>
<feature type="compositionally biased region" description="Acidic residues" evidence="1">
    <location>
        <begin position="387"/>
        <end position="398"/>
    </location>
</feature>
<gene>
    <name evidence="3" type="ORF">GL286_21355</name>
</gene>
<sequence length="536" mass="56851">MFRSLTTSALALTAMTAPAFADVTPEQVWQSWVDYYQSVGYTVAEGGRDMAGSTMTVRDVLITSESDSGSMEFKVPQVVLSDQGDGRVQTVFADELAVAVSGTDPDGGEYSVPVAVKIPGNSMLSSGAPEDMVHDFNYPTMDVAVKTMTTDGTESPLPINFALTNSTGKVHIVSGAPSKYDYQMKTEAFTFDGDVPDDVGGKVKFAGSIDGFESQGDMTAPGGDFTNMEEEMDAALKAGLAMKGQLKSGVINANFDYSGTDEQGQPTSGKGDYKGEGFDATFQMSQEGLGYKLDSDAFDFTLTTPQVPFPISYGIKGGSLDMMLPVSQRDEAQPFRFAYSLDGVTMAEDIWKMFDPQAALPRDPASLSLDLSGLMKVTKDMFAMPDDTGDMAPADDTDSATAEGIAPDAPADDAEAQAEAEAGADEPTGFEPLQMTINKFALDLLGAKVNATGELKSAEGGNIEAPIGQIHAEYEGVNTLIDTLSSIGLIPQEQMMGVRMMLAMFAKPVEGSTDKMATDLEFKEGGAIFANGQQIR</sequence>
<evidence type="ECO:0000313" key="4">
    <source>
        <dbReference type="Proteomes" id="UP000478183"/>
    </source>
</evidence>
<feature type="compositionally biased region" description="Acidic residues" evidence="1">
    <location>
        <begin position="410"/>
        <end position="424"/>
    </location>
</feature>
<evidence type="ECO:0000313" key="3">
    <source>
        <dbReference type="EMBL" id="MTH80246.1"/>
    </source>
</evidence>
<dbReference type="Proteomes" id="UP000478183">
    <property type="component" value="Unassembled WGS sequence"/>
</dbReference>
<feature type="signal peptide" evidence="2">
    <location>
        <begin position="1"/>
        <end position="21"/>
    </location>
</feature>